<keyword evidence="4" id="KW-1185">Reference proteome</keyword>
<dbReference type="PROSITE" id="PS00061">
    <property type="entry name" value="ADH_SHORT"/>
    <property type="match status" value="1"/>
</dbReference>
<dbReference type="Gene3D" id="3.40.50.720">
    <property type="entry name" value="NAD(P)-binding Rossmann-like Domain"/>
    <property type="match status" value="1"/>
</dbReference>
<dbReference type="AlphaFoldDB" id="A0A7Z0DKG9"/>
<keyword evidence="2" id="KW-0560">Oxidoreductase</keyword>
<organism evidence="3 4">
    <name type="scientific">Nocardioides panzhihuensis</name>
    <dbReference type="NCBI Taxonomy" id="860243"/>
    <lineage>
        <taxon>Bacteria</taxon>
        <taxon>Bacillati</taxon>
        <taxon>Actinomycetota</taxon>
        <taxon>Actinomycetes</taxon>
        <taxon>Propionibacteriales</taxon>
        <taxon>Nocardioidaceae</taxon>
        <taxon>Nocardioides</taxon>
    </lineage>
</organism>
<proteinExistence type="inferred from homology"/>
<evidence type="ECO:0000313" key="4">
    <source>
        <dbReference type="Proteomes" id="UP000564496"/>
    </source>
</evidence>
<name>A0A7Z0DKG9_9ACTN</name>
<dbReference type="RefSeq" id="WP_179657794.1">
    <property type="nucleotide sequence ID" value="NZ_JACBZR010000001.1"/>
</dbReference>
<dbReference type="Pfam" id="PF00106">
    <property type="entry name" value="adh_short"/>
    <property type="match status" value="1"/>
</dbReference>
<dbReference type="PANTHER" id="PTHR42901">
    <property type="entry name" value="ALCOHOL DEHYDROGENASE"/>
    <property type="match status" value="1"/>
</dbReference>
<evidence type="ECO:0000256" key="2">
    <source>
        <dbReference type="ARBA" id="ARBA00023002"/>
    </source>
</evidence>
<comment type="similarity">
    <text evidence="1">Belongs to the short-chain dehydrogenases/reductases (SDR) family.</text>
</comment>
<dbReference type="InterPro" id="IPR036291">
    <property type="entry name" value="NAD(P)-bd_dom_sf"/>
</dbReference>
<comment type="caution">
    <text evidence="3">The sequence shown here is derived from an EMBL/GenBank/DDBJ whole genome shotgun (WGS) entry which is preliminary data.</text>
</comment>
<sequence>MNRSHNEVAVITGGSAGLGLALAETLLDRSWNVVTDARDADRLHAALPDRPRVTTLAGDVRDQDHQDAIAAAVARHGRLDLLVHNASDLGPMLPLAEVSEGDLSRVLETNLLAPLSLTQRLLPYLIASGGTLVGISSDAAVEHYPTWGTYAASKAALDHLILTLGEENGIRAYTVDPGDMRTAMHQAAFPGEDISDRPLPESVVPHLLALLSGDEPTGRYRATDLAPVGVVR</sequence>
<dbReference type="PRINTS" id="PR00081">
    <property type="entry name" value="GDHRDH"/>
</dbReference>
<dbReference type="InterPro" id="IPR002347">
    <property type="entry name" value="SDR_fam"/>
</dbReference>
<dbReference type="InterPro" id="IPR020904">
    <property type="entry name" value="Sc_DH/Rdtase_CS"/>
</dbReference>
<gene>
    <name evidence="3" type="ORF">BJ988_001927</name>
</gene>
<dbReference type="PANTHER" id="PTHR42901:SF1">
    <property type="entry name" value="ALCOHOL DEHYDROGENASE"/>
    <property type="match status" value="1"/>
</dbReference>
<protein>
    <submittedName>
        <fullName evidence="3">NAD(P)-dependent dehydrogenase (Short-subunit alcohol dehydrogenase family)</fullName>
    </submittedName>
</protein>
<reference evidence="3 4" key="1">
    <citation type="submission" date="2020-07" db="EMBL/GenBank/DDBJ databases">
        <title>Sequencing the genomes of 1000 actinobacteria strains.</title>
        <authorList>
            <person name="Klenk H.-P."/>
        </authorList>
    </citation>
    <scope>NUCLEOTIDE SEQUENCE [LARGE SCALE GENOMIC DNA]</scope>
    <source>
        <strain evidence="3 4">DSM 26487</strain>
    </source>
</reference>
<evidence type="ECO:0000256" key="1">
    <source>
        <dbReference type="ARBA" id="ARBA00006484"/>
    </source>
</evidence>
<accession>A0A7Z0DKG9</accession>
<dbReference type="SUPFAM" id="SSF51735">
    <property type="entry name" value="NAD(P)-binding Rossmann-fold domains"/>
    <property type="match status" value="1"/>
</dbReference>
<dbReference type="GO" id="GO:0016491">
    <property type="term" value="F:oxidoreductase activity"/>
    <property type="evidence" value="ECO:0007669"/>
    <property type="project" value="UniProtKB-KW"/>
</dbReference>
<dbReference type="CDD" id="cd05233">
    <property type="entry name" value="SDR_c"/>
    <property type="match status" value="1"/>
</dbReference>
<evidence type="ECO:0000313" key="3">
    <source>
        <dbReference type="EMBL" id="NYI77279.1"/>
    </source>
</evidence>
<dbReference type="EMBL" id="JACBZR010000001">
    <property type="protein sequence ID" value="NYI77279.1"/>
    <property type="molecule type" value="Genomic_DNA"/>
</dbReference>
<dbReference type="Proteomes" id="UP000564496">
    <property type="component" value="Unassembled WGS sequence"/>
</dbReference>